<keyword evidence="4" id="KW-1185">Reference proteome</keyword>
<evidence type="ECO:0000313" key="3">
    <source>
        <dbReference type="EMBL" id="TGJ99515.1"/>
    </source>
</evidence>
<accession>A0A4R9FLH3</accession>
<gene>
    <name evidence="3" type="ORF">EHO59_16840</name>
</gene>
<dbReference type="PANTHER" id="PTHR39176">
    <property type="entry name" value="PERIPLASMIC PROTEIN-RELATED"/>
    <property type="match status" value="1"/>
</dbReference>
<dbReference type="Pfam" id="PF07007">
    <property type="entry name" value="LprI"/>
    <property type="match status" value="1"/>
</dbReference>
<protein>
    <submittedName>
        <fullName evidence="3">DUF1311 domain-containing protein</fullName>
    </submittedName>
</protein>
<comment type="caution">
    <text evidence="3">The sequence shown here is derived from an EMBL/GenBank/DDBJ whole genome shotgun (WGS) entry which is preliminary data.</text>
</comment>
<dbReference type="Gene3D" id="1.20.1270.180">
    <property type="match status" value="1"/>
</dbReference>
<evidence type="ECO:0000259" key="2">
    <source>
        <dbReference type="Pfam" id="PF07007"/>
    </source>
</evidence>
<dbReference type="EMBL" id="RQEP01000019">
    <property type="protein sequence ID" value="TGJ99515.1"/>
    <property type="molecule type" value="Genomic_DNA"/>
</dbReference>
<proteinExistence type="predicted"/>
<keyword evidence="1" id="KW-0732">Signal</keyword>
<dbReference type="InterPro" id="IPR009739">
    <property type="entry name" value="LprI-like_N"/>
</dbReference>
<evidence type="ECO:0000313" key="4">
    <source>
        <dbReference type="Proteomes" id="UP000297453"/>
    </source>
</evidence>
<dbReference type="PANTHER" id="PTHR39176:SF1">
    <property type="entry name" value="PERIPLASMIC PROTEIN"/>
    <property type="match status" value="1"/>
</dbReference>
<dbReference type="AlphaFoldDB" id="A0A4R9FLH3"/>
<evidence type="ECO:0000256" key="1">
    <source>
        <dbReference type="SAM" id="SignalP"/>
    </source>
</evidence>
<organism evidence="3 4">
    <name type="scientific">Leptospira semungkisensis</name>
    <dbReference type="NCBI Taxonomy" id="2484985"/>
    <lineage>
        <taxon>Bacteria</taxon>
        <taxon>Pseudomonadati</taxon>
        <taxon>Spirochaetota</taxon>
        <taxon>Spirochaetia</taxon>
        <taxon>Leptospirales</taxon>
        <taxon>Leptospiraceae</taxon>
        <taxon>Leptospira</taxon>
    </lineage>
</organism>
<dbReference type="Proteomes" id="UP000297453">
    <property type="component" value="Unassembled WGS sequence"/>
</dbReference>
<dbReference type="OrthoDB" id="7340239at2"/>
<sequence length="230" mass="26375">MKYLILLFLIFIISLHAQTSIAKHPCSALKTKNEQKECFLKEYKSADKELNEVYKNIRKSLSPENEEELKKVQRPWIGYRDGLCEGPMYSGDETGIETIACKTETTRERTSYLRKVWNLGKFPKDGIGSYTDGFGGRLKLFRKKGKPVHFELGVVRGPTAHLGEMDGDWTPNQEGKWTWSSPANCKAEDPECCILKFQTFDARIEVEEISCSAFHGARAYFGGDYRYEFK</sequence>
<reference evidence="3" key="1">
    <citation type="journal article" date="2019" name="PLoS Negl. Trop. Dis.">
        <title>Revisiting the worldwide diversity of Leptospira species in the environment.</title>
        <authorList>
            <person name="Vincent A.T."/>
            <person name="Schiettekatte O."/>
            <person name="Bourhy P."/>
            <person name="Veyrier F.J."/>
            <person name="Picardeau M."/>
        </authorList>
    </citation>
    <scope>NUCLEOTIDE SEQUENCE [LARGE SCALE GENOMIC DNA]</scope>
    <source>
        <strain evidence="3">SSS9</strain>
    </source>
</reference>
<feature type="chain" id="PRO_5020845848" evidence="1">
    <location>
        <begin position="18"/>
        <end position="230"/>
    </location>
</feature>
<feature type="signal peptide" evidence="1">
    <location>
        <begin position="1"/>
        <end position="17"/>
    </location>
</feature>
<name>A0A4R9FLH3_9LEPT</name>
<feature type="domain" description="Lysozyme inhibitor LprI-like N-terminal" evidence="2">
    <location>
        <begin position="27"/>
        <end position="113"/>
    </location>
</feature>